<keyword evidence="3" id="KW-1185">Reference proteome</keyword>
<keyword evidence="1" id="KW-0812">Transmembrane</keyword>
<sequence>MATLSNTSPDNTSLIELPTPVMPQYSQTSLPGIKRGIAIGVACSVSLILIAILAFLSIRRRNHILARKHQTEARRIEDSQTGPLAQERAWWIVTSPSLPPIETDARTIYELDATHITELSNNLDTQEAVNLGTSRRIFGEDGDSYAQKLHQWKMCNIALDEDRRDRKHDNSHNHLPFLTISPPGAAPDDISPLLMSPWDASPRTTLPFYTVSPLPDAHFPSGRYQGFVVEKGIGQT</sequence>
<reference evidence="2" key="1">
    <citation type="journal article" date="2020" name="Stud. Mycol.">
        <title>101 Dothideomycetes genomes: a test case for predicting lifestyles and emergence of pathogens.</title>
        <authorList>
            <person name="Haridas S."/>
            <person name="Albert R."/>
            <person name="Binder M."/>
            <person name="Bloem J."/>
            <person name="Labutti K."/>
            <person name="Salamov A."/>
            <person name="Andreopoulos B."/>
            <person name="Baker S."/>
            <person name="Barry K."/>
            <person name="Bills G."/>
            <person name="Bluhm B."/>
            <person name="Cannon C."/>
            <person name="Castanera R."/>
            <person name="Culley D."/>
            <person name="Daum C."/>
            <person name="Ezra D."/>
            <person name="Gonzalez J."/>
            <person name="Henrissat B."/>
            <person name="Kuo A."/>
            <person name="Liang C."/>
            <person name="Lipzen A."/>
            <person name="Lutzoni F."/>
            <person name="Magnuson J."/>
            <person name="Mondo S."/>
            <person name="Nolan M."/>
            <person name="Ohm R."/>
            <person name="Pangilinan J."/>
            <person name="Park H.-J."/>
            <person name="Ramirez L."/>
            <person name="Alfaro M."/>
            <person name="Sun H."/>
            <person name="Tritt A."/>
            <person name="Yoshinaga Y."/>
            <person name="Zwiers L.-H."/>
            <person name="Turgeon B."/>
            <person name="Goodwin S."/>
            <person name="Spatafora J."/>
            <person name="Crous P."/>
            <person name="Grigoriev I."/>
        </authorList>
    </citation>
    <scope>NUCLEOTIDE SEQUENCE</scope>
    <source>
        <strain evidence="2">CBS 161.51</strain>
    </source>
</reference>
<dbReference type="Proteomes" id="UP000800038">
    <property type="component" value="Unassembled WGS sequence"/>
</dbReference>
<evidence type="ECO:0000313" key="2">
    <source>
        <dbReference type="EMBL" id="KAF1945859.1"/>
    </source>
</evidence>
<keyword evidence="1" id="KW-1133">Transmembrane helix</keyword>
<dbReference type="OrthoDB" id="3798952at2759"/>
<name>A0A6A5T2D9_9PLEO</name>
<proteinExistence type="predicted"/>
<organism evidence="2 3">
    <name type="scientific">Clathrospora elynae</name>
    <dbReference type="NCBI Taxonomy" id="706981"/>
    <lineage>
        <taxon>Eukaryota</taxon>
        <taxon>Fungi</taxon>
        <taxon>Dikarya</taxon>
        <taxon>Ascomycota</taxon>
        <taxon>Pezizomycotina</taxon>
        <taxon>Dothideomycetes</taxon>
        <taxon>Pleosporomycetidae</taxon>
        <taxon>Pleosporales</taxon>
        <taxon>Diademaceae</taxon>
        <taxon>Clathrospora</taxon>
    </lineage>
</organism>
<keyword evidence="1" id="KW-0472">Membrane</keyword>
<evidence type="ECO:0000313" key="3">
    <source>
        <dbReference type="Proteomes" id="UP000800038"/>
    </source>
</evidence>
<protein>
    <submittedName>
        <fullName evidence="2">Uncharacterized protein</fullName>
    </submittedName>
</protein>
<dbReference type="EMBL" id="ML976007">
    <property type="protein sequence ID" value="KAF1945859.1"/>
    <property type="molecule type" value="Genomic_DNA"/>
</dbReference>
<gene>
    <name evidence="2" type="ORF">EJ02DRAFT_451277</name>
</gene>
<accession>A0A6A5T2D9</accession>
<feature type="transmembrane region" description="Helical" evidence="1">
    <location>
        <begin position="37"/>
        <end position="58"/>
    </location>
</feature>
<dbReference type="AlphaFoldDB" id="A0A6A5T2D9"/>
<evidence type="ECO:0000256" key="1">
    <source>
        <dbReference type="SAM" id="Phobius"/>
    </source>
</evidence>